<protein>
    <submittedName>
        <fullName evidence="2">General stress protein 26</fullName>
    </submittedName>
</protein>
<dbReference type="Gene3D" id="2.30.110.10">
    <property type="entry name" value="Electron Transport, Fmn-binding Protein, Chain A"/>
    <property type="match status" value="1"/>
</dbReference>
<sequence>MAALDQLQNDPKAALWNALSEETAVMLGIDGVTDFMKPMAAKPDLDSETIWFFTDKRSETFGRLSGEPAARICISDSTEHFWADIKGRIKVVNDSEVVANKWSVDIEAWYDKGKRDDNLQLMAFSPEKAELSASTANPISFSWQTAKAILGDQDRPDISEQKRITFS</sequence>
<gene>
    <name evidence="2" type="ORF">SAMN05421686_102324</name>
</gene>
<dbReference type="Proteomes" id="UP000185639">
    <property type="component" value="Unassembled WGS sequence"/>
</dbReference>
<reference evidence="3" key="1">
    <citation type="submission" date="2017-01" db="EMBL/GenBank/DDBJ databases">
        <authorList>
            <person name="Varghese N."/>
            <person name="Submissions S."/>
        </authorList>
    </citation>
    <scope>NUCLEOTIDE SEQUENCE [LARGE SCALE GENOMIC DNA]</scope>
    <source>
        <strain evidence="3">DSM 24913</strain>
    </source>
</reference>
<accession>A0A1N7K4G9</accession>
<dbReference type="PANTHER" id="PTHR34818">
    <property type="entry name" value="PROTEIN BLI-3"/>
    <property type="match status" value="1"/>
</dbReference>
<evidence type="ECO:0000259" key="1">
    <source>
        <dbReference type="Pfam" id="PF16242"/>
    </source>
</evidence>
<dbReference type="EMBL" id="FTOH01000002">
    <property type="protein sequence ID" value="SIS56441.1"/>
    <property type="molecule type" value="Genomic_DNA"/>
</dbReference>
<keyword evidence="3" id="KW-1185">Reference proteome</keyword>
<dbReference type="AlphaFoldDB" id="A0A1N7K4G9"/>
<dbReference type="SUPFAM" id="SSF50475">
    <property type="entry name" value="FMN-binding split barrel"/>
    <property type="match status" value="1"/>
</dbReference>
<dbReference type="Pfam" id="PF16242">
    <property type="entry name" value="Pyrid_ox_like"/>
    <property type="match status" value="1"/>
</dbReference>
<dbReference type="InterPro" id="IPR052917">
    <property type="entry name" value="Stress-Dev_Protein"/>
</dbReference>
<dbReference type="OrthoDB" id="1432662at2"/>
<organism evidence="2 3">
    <name type="scientific">Thalassolituus maritimus</name>
    <dbReference type="NCBI Taxonomy" id="484498"/>
    <lineage>
        <taxon>Bacteria</taxon>
        <taxon>Pseudomonadati</taxon>
        <taxon>Pseudomonadota</taxon>
        <taxon>Gammaproteobacteria</taxon>
        <taxon>Oceanospirillales</taxon>
        <taxon>Oceanospirillaceae</taxon>
        <taxon>Thalassolituus</taxon>
    </lineage>
</organism>
<dbReference type="PANTHER" id="PTHR34818:SF1">
    <property type="entry name" value="PROTEIN BLI-3"/>
    <property type="match status" value="1"/>
</dbReference>
<dbReference type="RefSeq" id="WP_076514452.1">
    <property type="nucleotide sequence ID" value="NZ_FTOH01000002.1"/>
</dbReference>
<feature type="domain" description="General stress protein FMN-binding split barrel" evidence="1">
    <location>
        <begin position="11"/>
        <end position="153"/>
    </location>
</feature>
<evidence type="ECO:0000313" key="3">
    <source>
        <dbReference type="Proteomes" id="UP000185639"/>
    </source>
</evidence>
<dbReference type="InterPro" id="IPR012349">
    <property type="entry name" value="Split_barrel_FMN-bd"/>
</dbReference>
<name>A0A1N7K4G9_9GAMM</name>
<dbReference type="STRING" id="484498.SAMN05421686_102324"/>
<proteinExistence type="predicted"/>
<evidence type="ECO:0000313" key="2">
    <source>
        <dbReference type="EMBL" id="SIS56441.1"/>
    </source>
</evidence>
<dbReference type="InterPro" id="IPR038725">
    <property type="entry name" value="YdaG_split_barrel_FMN-bd"/>
</dbReference>